<name>A0AAW1R5D0_9CHLO</name>
<evidence type="ECO:0000313" key="3">
    <source>
        <dbReference type="EMBL" id="KAK9828482.1"/>
    </source>
</evidence>
<feature type="signal peptide" evidence="2">
    <location>
        <begin position="1"/>
        <end position="18"/>
    </location>
</feature>
<feature type="transmembrane region" description="Helical" evidence="1">
    <location>
        <begin position="267"/>
        <end position="288"/>
    </location>
</feature>
<dbReference type="Pfam" id="PF06966">
    <property type="entry name" value="DUF1295"/>
    <property type="match status" value="1"/>
</dbReference>
<feature type="transmembrane region" description="Helical" evidence="1">
    <location>
        <begin position="294"/>
        <end position="315"/>
    </location>
</feature>
<dbReference type="GO" id="GO:0016020">
    <property type="term" value="C:membrane"/>
    <property type="evidence" value="ECO:0007669"/>
    <property type="project" value="TreeGrafter"/>
</dbReference>
<feature type="transmembrane region" description="Helical" evidence="1">
    <location>
        <begin position="346"/>
        <end position="365"/>
    </location>
</feature>
<keyword evidence="1" id="KW-1133">Transmembrane helix</keyword>
<evidence type="ECO:0000256" key="1">
    <source>
        <dbReference type="SAM" id="Phobius"/>
    </source>
</evidence>
<dbReference type="EMBL" id="JALJOR010000001">
    <property type="protein sequence ID" value="KAK9828482.1"/>
    <property type="molecule type" value="Genomic_DNA"/>
</dbReference>
<evidence type="ECO:0000256" key="2">
    <source>
        <dbReference type="SAM" id="SignalP"/>
    </source>
</evidence>
<keyword evidence="4" id="KW-1185">Reference proteome</keyword>
<keyword evidence="1" id="KW-0812">Transmembrane</keyword>
<feature type="transmembrane region" description="Helical" evidence="1">
    <location>
        <begin position="371"/>
        <end position="389"/>
    </location>
</feature>
<gene>
    <name evidence="3" type="ORF">WJX72_000234</name>
</gene>
<dbReference type="AlphaFoldDB" id="A0AAW1R5D0"/>
<keyword evidence="2" id="KW-0732">Signal</keyword>
<dbReference type="InterPro" id="IPR010721">
    <property type="entry name" value="UstE-like"/>
</dbReference>
<dbReference type="Gene3D" id="1.20.120.1630">
    <property type="match status" value="1"/>
</dbReference>
<feature type="transmembrane region" description="Helical" evidence="1">
    <location>
        <begin position="211"/>
        <end position="230"/>
    </location>
</feature>
<dbReference type="PROSITE" id="PS50244">
    <property type="entry name" value="S5A_REDUCTASE"/>
    <property type="match status" value="1"/>
</dbReference>
<evidence type="ECO:0000313" key="4">
    <source>
        <dbReference type="Proteomes" id="UP001489004"/>
    </source>
</evidence>
<keyword evidence="1" id="KW-0472">Membrane</keyword>
<dbReference type="PANTHER" id="PTHR32251:SF17">
    <property type="entry name" value="STEROID 5-ALPHA REDUCTASE C-TERMINAL DOMAIN-CONTAINING PROTEIN"/>
    <property type="match status" value="1"/>
</dbReference>
<comment type="caution">
    <text evidence="3">The sequence shown here is derived from an EMBL/GenBank/DDBJ whole genome shotgun (WGS) entry which is preliminary data.</text>
</comment>
<feature type="chain" id="PRO_5043710546" description="Steroid 5-alpha reductase C-terminal domain-containing protein" evidence="2">
    <location>
        <begin position="19"/>
        <end position="428"/>
    </location>
</feature>
<reference evidence="3 4" key="1">
    <citation type="journal article" date="2024" name="Nat. Commun.">
        <title>Phylogenomics reveals the evolutionary origins of lichenization in chlorophyte algae.</title>
        <authorList>
            <person name="Puginier C."/>
            <person name="Libourel C."/>
            <person name="Otte J."/>
            <person name="Skaloud P."/>
            <person name="Haon M."/>
            <person name="Grisel S."/>
            <person name="Petersen M."/>
            <person name="Berrin J.G."/>
            <person name="Delaux P.M."/>
            <person name="Dal Grande F."/>
            <person name="Keller J."/>
        </authorList>
    </citation>
    <scope>NUCLEOTIDE SEQUENCE [LARGE SCALE GENOMIC DNA]</scope>
    <source>
        <strain evidence="3 4">SAG 2043</strain>
    </source>
</reference>
<dbReference type="Proteomes" id="UP001489004">
    <property type="component" value="Unassembled WGS sequence"/>
</dbReference>
<evidence type="ECO:0008006" key="5">
    <source>
        <dbReference type="Google" id="ProtNLM"/>
    </source>
</evidence>
<accession>A0AAW1R5D0</accession>
<sequence length="428" mass="46620">MSLMMVVDVLLTLEFSEAGLADRAAKDATSGGPVFQRLTTSAACQSAILDLQPVRAALAWRVADKEYAGHRLFWQWNLNLGSEAHITYQAVLERVCKARLDTCKSVSVRRTLKTSTVQAASELGLAATAVDAAAVRPFLGTMWTAVGHSLMASGAIIAAMNTVGFLATAVTKSHKLTDLTGTTAFIASAWTTHIINCKAHGLQLLAPSKSLLLAGCVTLWGVRLAGYLFYRVLVTGEDKRLRVFFPRDDKEPYLTGPSMFPLKLAGFWTAQSLWAWVGVLPVTVAQAVAPNAALGLVGTAALGALLVGFAWETVADVQKYVFKSKPENKDRFISEGLYRYSRHPNYFGEILFWSSMYVLAGQPAIWRAHPWIVASPLFTAFLLLFASGVPPLEASHNKRYGSDPHYQAYKASTNKLIPWFPCKASKAC</sequence>
<dbReference type="PANTHER" id="PTHR32251">
    <property type="entry name" value="3-OXO-5-ALPHA-STEROID 4-DEHYDROGENASE"/>
    <property type="match status" value="1"/>
</dbReference>
<organism evidence="3 4">
    <name type="scientific">[Myrmecia] bisecta</name>
    <dbReference type="NCBI Taxonomy" id="41462"/>
    <lineage>
        <taxon>Eukaryota</taxon>
        <taxon>Viridiplantae</taxon>
        <taxon>Chlorophyta</taxon>
        <taxon>core chlorophytes</taxon>
        <taxon>Trebouxiophyceae</taxon>
        <taxon>Trebouxiales</taxon>
        <taxon>Trebouxiaceae</taxon>
        <taxon>Myrmecia</taxon>
    </lineage>
</organism>
<protein>
    <recommendedName>
        <fullName evidence="5">Steroid 5-alpha reductase C-terminal domain-containing protein</fullName>
    </recommendedName>
</protein>
<proteinExistence type="predicted"/>